<feature type="domain" description="GHMP kinase C-terminal" evidence="7">
    <location>
        <begin position="231"/>
        <end position="306"/>
    </location>
</feature>
<gene>
    <name evidence="8" type="ordered locus">Daes_0075</name>
</gene>
<reference evidence="8 9" key="2">
    <citation type="journal article" date="2014" name="Genome Announc.">
        <title>Complete Genome Sequence of the Subsurface, Mesophilic Sulfate-Reducing Bacterium Desulfovibrio aespoeensis Aspo-2.</title>
        <authorList>
            <person name="Pedersen K."/>
            <person name="Bengtsson A."/>
            <person name="Edlund J."/>
            <person name="Rabe L."/>
            <person name="Hazen T."/>
            <person name="Chakraborty R."/>
            <person name="Goodwin L."/>
            <person name="Shapiro N."/>
        </authorList>
    </citation>
    <scope>NUCLEOTIDE SEQUENCE [LARGE SCALE GENOMIC DNA]</scope>
    <source>
        <strain evidence="9">ATCC 700646 / DSM 10631 / Aspo-2</strain>
    </source>
</reference>
<dbReference type="HOGENOM" id="CLU_048558_1_0_7"/>
<dbReference type="PANTHER" id="PTHR32463">
    <property type="entry name" value="L-FUCOSE KINASE"/>
    <property type="match status" value="1"/>
</dbReference>
<keyword evidence="9" id="KW-1185">Reference proteome</keyword>
<dbReference type="PIRSF" id="PIRSF036406">
    <property type="entry name" value="Hept_kin"/>
    <property type="match status" value="1"/>
</dbReference>
<dbReference type="InterPro" id="IPR006204">
    <property type="entry name" value="GHMP_kinase_N_dom"/>
</dbReference>
<evidence type="ECO:0000259" key="7">
    <source>
        <dbReference type="Pfam" id="PF08544"/>
    </source>
</evidence>
<evidence type="ECO:0000256" key="1">
    <source>
        <dbReference type="ARBA" id="ARBA00022679"/>
    </source>
</evidence>
<organism evidence="8 9">
    <name type="scientific">Pseudodesulfovibrio aespoeensis (strain ATCC 700646 / DSM 10631 / Aspo-2)</name>
    <name type="common">Desulfovibrio aespoeensis</name>
    <dbReference type="NCBI Taxonomy" id="643562"/>
    <lineage>
        <taxon>Bacteria</taxon>
        <taxon>Pseudomonadati</taxon>
        <taxon>Thermodesulfobacteriota</taxon>
        <taxon>Desulfovibrionia</taxon>
        <taxon>Desulfovibrionales</taxon>
        <taxon>Desulfovibrionaceae</taxon>
    </lineage>
</organism>
<dbReference type="SUPFAM" id="SSF54211">
    <property type="entry name" value="Ribosomal protein S5 domain 2-like"/>
    <property type="match status" value="1"/>
</dbReference>
<dbReference type="AlphaFoldDB" id="E6VUF9"/>
<accession>E6VUF9</accession>
<evidence type="ECO:0000256" key="3">
    <source>
        <dbReference type="ARBA" id="ARBA00022777"/>
    </source>
</evidence>
<proteinExistence type="inferred from homology"/>
<dbReference type="PRINTS" id="PR00960">
    <property type="entry name" value="LMBPPROTEIN"/>
</dbReference>
<dbReference type="SUPFAM" id="SSF55060">
    <property type="entry name" value="GHMP Kinase, C-terminal domain"/>
    <property type="match status" value="1"/>
</dbReference>
<dbReference type="STRING" id="643562.Daes_0075"/>
<protein>
    <submittedName>
        <fullName evidence="8">GHMP kinase</fullName>
    </submittedName>
</protein>
<evidence type="ECO:0000256" key="2">
    <source>
        <dbReference type="ARBA" id="ARBA00022741"/>
    </source>
</evidence>
<dbReference type="InterPro" id="IPR052203">
    <property type="entry name" value="GHMP_Kinase-Related"/>
</dbReference>
<keyword evidence="4" id="KW-0067">ATP-binding</keyword>
<evidence type="ECO:0000313" key="9">
    <source>
        <dbReference type="Proteomes" id="UP000002191"/>
    </source>
</evidence>
<keyword evidence="3 8" id="KW-0418">Kinase</keyword>
<keyword evidence="2" id="KW-0547">Nucleotide-binding</keyword>
<dbReference type="Pfam" id="PF08544">
    <property type="entry name" value="GHMP_kinases_C"/>
    <property type="match status" value="1"/>
</dbReference>
<dbReference type="eggNOG" id="COG2605">
    <property type="taxonomic scope" value="Bacteria"/>
</dbReference>
<dbReference type="InterPro" id="IPR013750">
    <property type="entry name" value="GHMP_kinase_C_dom"/>
</dbReference>
<dbReference type="OrthoDB" id="9812992at2"/>
<dbReference type="RefSeq" id="WP_013513041.1">
    <property type="nucleotide sequence ID" value="NC_014844.1"/>
</dbReference>
<dbReference type="GO" id="GO:0050201">
    <property type="term" value="F:fucokinase activity"/>
    <property type="evidence" value="ECO:0007669"/>
    <property type="project" value="TreeGrafter"/>
</dbReference>
<comment type="similarity">
    <text evidence="5">Belongs to the GHMP kinase family.</text>
</comment>
<dbReference type="InterPro" id="IPR020568">
    <property type="entry name" value="Ribosomal_Su5_D2-typ_SF"/>
</dbReference>
<dbReference type="KEGG" id="das:Daes_0075"/>
<dbReference type="Pfam" id="PF00288">
    <property type="entry name" value="GHMP_kinases_N"/>
    <property type="match status" value="1"/>
</dbReference>
<feature type="domain" description="GHMP kinase N-terminal" evidence="6">
    <location>
        <begin position="78"/>
        <end position="157"/>
    </location>
</feature>
<dbReference type="InterPro" id="IPR036554">
    <property type="entry name" value="GHMP_kinase_C_sf"/>
</dbReference>
<dbReference type="PANTHER" id="PTHR32463:SF0">
    <property type="entry name" value="L-FUCOSE KINASE"/>
    <property type="match status" value="1"/>
</dbReference>
<evidence type="ECO:0000313" key="8">
    <source>
        <dbReference type="EMBL" id="ADU61104.1"/>
    </source>
</evidence>
<dbReference type="GO" id="GO:0005524">
    <property type="term" value="F:ATP binding"/>
    <property type="evidence" value="ECO:0007669"/>
    <property type="project" value="UniProtKB-KW"/>
</dbReference>
<dbReference type="GO" id="GO:0042352">
    <property type="term" value="P:GDP-L-fucose salvage"/>
    <property type="evidence" value="ECO:0007669"/>
    <property type="project" value="TreeGrafter"/>
</dbReference>
<reference evidence="9" key="1">
    <citation type="submission" date="2010-12" db="EMBL/GenBank/DDBJ databases">
        <title>Complete sequence of Desulfovibrio aespoeensis Aspo-2.</title>
        <authorList>
            <consortium name="US DOE Joint Genome Institute"/>
            <person name="Lucas S."/>
            <person name="Copeland A."/>
            <person name="Lapidus A."/>
            <person name="Cheng J.-F."/>
            <person name="Goodwin L."/>
            <person name="Pitluck S."/>
            <person name="Chertkov O."/>
            <person name="Misra M."/>
            <person name="Detter J.C."/>
            <person name="Han C."/>
            <person name="Tapia R."/>
            <person name="Land M."/>
            <person name="Hauser L."/>
            <person name="Kyrpides N."/>
            <person name="Ivanova N."/>
            <person name="Ovchinnikova G."/>
            <person name="Pedersen K."/>
            <person name="Jagevall S."/>
            <person name="Hazen T."/>
            <person name="Woyke T."/>
        </authorList>
    </citation>
    <scope>NUCLEOTIDE SEQUENCE [LARGE SCALE GENOMIC DNA]</scope>
    <source>
        <strain evidence="9">ATCC 700646 / DSM 10631 / Aspo-2</strain>
    </source>
</reference>
<keyword evidence="1" id="KW-0808">Transferase</keyword>
<evidence type="ECO:0000256" key="5">
    <source>
        <dbReference type="ARBA" id="ARBA00038121"/>
    </source>
</evidence>
<dbReference type="Proteomes" id="UP000002191">
    <property type="component" value="Chromosome"/>
</dbReference>
<dbReference type="EMBL" id="CP002431">
    <property type="protein sequence ID" value="ADU61104.1"/>
    <property type="molecule type" value="Genomic_DNA"/>
</dbReference>
<name>E6VUF9_PSEA9</name>
<dbReference type="Gene3D" id="3.30.230.120">
    <property type="match status" value="1"/>
</dbReference>
<dbReference type="InterPro" id="IPR001174">
    <property type="entry name" value="HddA/FKP"/>
</dbReference>
<evidence type="ECO:0000256" key="4">
    <source>
        <dbReference type="ARBA" id="ARBA00022840"/>
    </source>
</evidence>
<evidence type="ECO:0000259" key="6">
    <source>
        <dbReference type="Pfam" id="PF00288"/>
    </source>
</evidence>
<sequence length="354" mass="39486">MIITRTPFRISFFGGGTDYPGWYLKHGGAVLSTSIDKYCYITLRHLPPFFEHNLRVVYSVVETCRTIDEIQHPAVREALRFLKCDKSLEIHHDGDLPARSGMGSSSSFTVGLLNALYALQGRMVSQRRLLAESIHIEQNLIGETVGSQDQAAAAYGGLNHILFKQDGHISVRPVIISPGRRQLLSDHLMLFYTGIRRYASEVASTYVPTICDREKQLFRMAEMVNEGLEILADGDLDDFGHLLHQAWEQKRALSKSISNTTVDALYDKARKAGALGGKLTGAGGGGFLLLFVLPDRQLDVRKALQNLLHIPFSFESDGSQIILYDPRICDYRELEADNNPSEIACFRELNPGDS</sequence>
<dbReference type="InterPro" id="IPR014606">
    <property type="entry name" value="Heptose_7-P_kinase"/>
</dbReference>